<feature type="region of interest" description="Disordered" evidence="1">
    <location>
        <begin position="35"/>
        <end position="55"/>
    </location>
</feature>
<proteinExistence type="predicted"/>
<evidence type="ECO:0000313" key="3">
    <source>
        <dbReference type="Proteomes" id="UP001159427"/>
    </source>
</evidence>
<accession>A0ABN8RH27</accession>
<protein>
    <recommendedName>
        <fullName evidence="4">F-box domain-containing protein</fullName>
    </recommendedName>
</protein>
<evidence type="ECO:0000256" key="1">
    <source>
        <dbReference type="SAM" id="MobiDB-lite"/>
    </source>
</evidence>
<name>A0ABN8RH27_9CNID</name>
<comment type="caution">
    <text evidence="2">The sequence shown here is derived from an EMBL/GenBank/DDBJ whole genome shotgun (WGS) entry which is preliminary data.</text>
</comment>
<organism evidence="2 3">
    <name type="scientific">Porites evermanni</name>
    <dbReference type="NCBI Taxonomy" id="104178"/>
    <lineage>
        <taxon>Eukaryota</taxon>
        <taxon>Metazoa</taxon>
        <taxon>Cnidaria</taxon>
        <taxon>Anthozoa</taxon>
        <taxon>Hexacorallia</taxon>
        <taxon>Scleractinia</taxon>
        <taxon>Fungiina</taxon>
        <taxon>Poritidae</taxon>
        <taxon>Porites</taxon>
    </lineage>
</organism>
<evidence type="ECO:0008006" key="4">
    <source>
        <dbReference type="Google" id="ProtNLM"/>
    </source>
</evidence>
<dbReference type="Proteomes" id="UP001159427">
    <property type="component" value="Unassembled WGS sequence"/>
</dbReference>
<evidence type="ECO:0000313" key="2">
    <source>
        <dbReference type="EMBL" id="CAH3178223.1"/>
    </source>
</evidence>
<dbReference type="EMBL" id="CALNXI010001845">
    <property type="protein sequence ID" value="CAH3178223.1"/>
    <property type="molecule type" value="Genomic_DNA"/>
</dbReference>
<sequence length="118" mass="13141">MVDFQKRGRGRPVDLKPVHLTPLYKTAREISKVQAISSGNGSSGQESEDSVPLPPTCSLNSLPDEVILQILSGLSNCFYRLSHHSSFSNNMRGLRTWAVCCFRELAEIKLVSNYKTKT</sequence>
<gene>
    <name evidence="2" type="ORF">PEVE_00011641</name>
</gene>
<reference evidence="2 3" key="1">
    <citation type="submission" date="2022-05" db="EMBL/GenBank/DDBJ databases">
        <authorList>
            <consortium name="Genoscope - CEA"/>
            <person name="William W."/>
        </authorList>
    </citation>
    <scope>NUCLEOTIDE SEQUENCE [LARGE SCALE GENOMIC DNA]</scope>
</reference>
<keyword evidence="3" id="KW-1185">Reference proteome</keyword>